<proteinExistence type="predicted"/>
<dbReference type="InterPro" id="IPR003593">
    <property type="entry name" value="AAA+_ATPase"/>
</dbReference>
<dbReference type="SMART" id="SM00382">
    <property type="entry name" value="AAA"/>
    <property type="match status" value="1"/>
</dbReference>
<dbReference type="RefSeq" id="WP_189022360.1">
    <property type="nucleotide sequence ID" value="NZ_BMKR01000003.1"/>
</dbReference>
<evidence type="ECO:0000313" key="6">
    <source>
        <dbReference type="Proteomes" id="UP000637643"/>
    </source>
</evidence>
<keyword evidence="6" id="KW-1185">Reference proteome</keyword>
<name>A0A917FDT2_9BACL</name>
<dbReference type="InterPro" id="IPR027417">
    <property type="entry name" value="P-loop_NTPase"/>
</dbReference>
<keyword evidence="1" id="KW-0813">Transport</keyword>
<dbReference type="Pfam" id="PF00005">
    <property type="entry name" value="ABC_tran"/>
    <property type="match status" value="1"/>
</dbReference>
<comment type="caution">
    <text evidence="5">The sequence shown here is derived from an EMBL/GenBank/DDBJ whole genome shotgun (WGS) entry which is preliminary data.</text>
</comment>
<accession>A0A917FDT2</accession>
<keyword evidence="3 5" id="KW-0067">ATP-binding</keyword>
<evidence type="ECO:0000256" key="1">
    <source>
        <dbReference type="ARBA" id="ARBA00022448"/>
    </source>
</evidence>
<dbReference type="InterPro" id="IPR003439">
    <property type="entry name" value="ABC_transporter-like_ATP-bd"/>
</dbReference>
<dbReference type="PANTHER" id="PTHR42939">
    <property type="entry name" value="ABC TRANSPORTER ATP-BINDING PROTEIN ALBC-RELATED"/>
    <property type="match status" value="1"/>
</dbReference>
<feature type="domain" description="ABC transporter" evidence="4">
    <location>
        <begin position="2"/>
        <end position="233"/>
    </location>
</feature>
<organism evidence="5 6">
    <name type="scientific">Paenibacillus albidus</name>
    <dbReference type="NCBI Taxonomy" id="2041023"/>
    <lineage>
        <taxon>Bacteria</taxon>
        <taxon>Bacillati</taxon>
        <taxon>Bacillota</taxon>
        <taxon>Bacilli</taxon>
        <taxon>Bacillales</taxon>
        <taxon>Paenibacillaceae</taxon>
        <taxon>Paenibacillus</taxon>
    </lineage>
</organism>
<dbReference type="EMBL" id="BMKR01000003">
    <property type="protein sequence ID" value="GGF65788.1"/>
    <property type="molecule type" value="Genomic_DNA"/>
</dbReference>
<sequence>MLRLLDVSKSYNNSEKAVHNLSLHVNEGEIFGFLGPNGAGKSTTIKLITGIQPLDSGTIKINNLDIEKAPLEAKKNIGYVADVPEYFMHFKGIEFLSFLRDIYKIPVENAEKRIENIASKLNMLYALEGHIKNYSHGMKKKLFIIGSLLHSPKVWILDEPLNGLDPKSSHTIKELMKDHASQGNAVFFSTHMLAIAEEVCHRIGIIDRGQKLFEGTVEEIKKNVQNQTSLENLFLELIDDDHNAN</sequence>
<dbReference type="Proteomes" id="UP000637643">
    <property type="component" value="Unassembled WGS sequence"/>
</dbReference>
<reference evidence="5" key="2">
    <citation type="submission" date="2020-09" db="EMBL/GenBank/DDBJ databases">
        <authorList>
            <person name="Sun Q."/>
            <person name="Zhou Y."/>
        </authorList>
    </citation>
    <scope>NUCLEOTIDE SEQUENCE</scope>
    <source>
        <strain evidence="5">CGMCC 1.16134</strain>
    </source>
</reference>
<dbReference type="PROSITE" id="PS00211">
    <property type="entry name" value="ABC_TRANSPORTER_1"/>
    <property type="match status" value="1"/>
</dbReference>
<dbReference type="GO" id="GO:0005524">
    <property type="term" value="F:ATP binding"/>
    <property type="evidence" value="ECO:0007669"/>
    <property type="project" value="UniProtKB-KW"/>
</dbReference>
<evidence type="ECO:0000256" key="2">
    <source>
        <dbReference type="ARBA" id="ARBA00022741"/>
    </source>
</evidence>
<dbReference type="InterPro" id="IPR017871">
    <property type="entry name" value="ABC_transporter-like_CS"/>
</dbReference>
<dbReference type="SUPFAM" id="SSF52540">
    <property type="entry name" value="P-loop containing nucleoside triphosphate hydrolases"/>
    <property type="match status" value="1"/>
</dbReference>
<gene>
    <name evidence="5" type="ORF">GCM10010912_08550</name>
</gene>
<evidence type="ECO:0000313" key="5">
    <source>
        <dbReference type="EMBL" id="GGF65788.1"/>
    </source>
</evidence>
<dbReference type="GO" id="GO:0016887">
    <property type="term" value="F:ATP hydrolysis activity"/>
    <property type="evidence" value="ECO:0007669"/>
    <property type="project" value="InterPro"/>
</dbReference>
<keyword evidence="2" id="KW-0547">Nucleotide-binding</keyword>
<protein>
    <submittedName>
        <fullName evidence="5">ABC transporter ATP-binding protein</fullName>
    </submittedName>
</protein>
<dbReference type="PANTHER" id="PTHR42939:SF1">
    <property type="entry name" value="ABC TRANSPORTER ATP-BINDING PROTEIN ALBC-RELATED"/>
    <property type="match status" value="1"/>
</dbReference>
<reference evidence="5" key="1">
    <citation type="journal article" date="2014" name="Int. J. Syst. Evol. Microbiol.">
        <title>Complete genome sequence of Corynebacterium casei LMG S-19264T (=DSM 44701T), isolated from a smear-ripened cheese.</title>
        <authorList>
            <consortium name="US DOE Joint Genome Institute (JGI-PGF)"/>
            <person name="Walter F."/>
            <person name="Albersmeier A."/>
            <person name="Kalinowski J."/>
            <person name="Ruckert C."/>
        </authorList>
    </citation>
    <scope>NUCLEOTIDE SEQUENCE</scope>
    <source>
        <strain evidence="5">CGMCC 1.16134</strain>
    </source>
</reference>
<dbReference type="PROSITE" id="PS50893">
    <property type="entry name" value="ABC_TRANSPORTER_2"/>
    <property type="match status" value="1"/>
</dbReference>
<evidence type="ECO:0000259" key="4">
    <source>
        <dbReference type="PROSITE" id="PS50893"/>
    </source>
</evidence>
<evidence type="ECO:0000256" key="3">
    <source>
        <dbReference type="ARBA" id="ARBA00022840"/>
    </source>
</evidence>
<dbReference type="InterPro" id="IPR051782">
    <property type="entry name" value="ABC_Transporter_VariousFunc"/>
</dbReference>
<dbReference type="Gene3D" id="3.40.50.300">
    <property type="entry name" value="P-loop containing nucleotide triphosphate hydrolases"/>
    <property type="match status" value="1"/>
</dbReference>
<dbReference type="CDD" id="cd03230">
    <property type="entry name" value="ABC_DR_subfamily_A"/>
    <property type="match status" value="1"/>
</dbReference>
<dbReference type="AlphaFoldDB" id="A0A917FDT2"/>